<organism evidence="1 2">
    <name type="scientific">Halopseudomonas xinjiangensis</name>
    <dbReference type="NCBI Taxonomy" id="487184"/>
    <lineage>
        <taxon>Bacteria</taxon>
        <taxon>Pseudomonadati</taxon>
        <taxon>Pseudomonadota</taxon>
        <taxon>Gammaproteobacteria</taxon>
        <taxon>Pseudomonadales</taxon>
        <taxon>Pseudomonadaceae</taxon>
        <taxon>Halopseudomonas</taxon>
    </lineage>
</organism>
<proteinExistence type="predicted"/>
<dbReference type="PANTHER" id="PTHR38433:SF1">
    <property type="entry name" value="DUF1641 DOMAIN-CONTAINING PROTEIN"/>
    <property type="match status" value="1"/>
</dbReference>
<sequence length="160" mass="17616">MAERIDYDVKPTPIGPDAHEELQRLLQSLHEGGVLRFANDLVSSKSEVTKVLIDGMNQEGSLNAVQNLSILLMALSRIEPGEFYKVVFGLKDAMTELGRHAPDTQQEDAPGITGAYKMLHDDKLWAALTPVISALKVFAERLGEDTEKPVTKFTGKPTEL</sequence>
<dbReference type="OrthoDB" id="5795508at2"/>
<accession>A0A1H1SB43</accession>
<evidence type="ECO:0000313" key="2">
    <source>
        <dbReference type="Proteomes" id="UP000243207"/>
    </source>
</evidence>
<dbReference type="EMBL" id="LT629736">
    <property type="protein sequence ID" value="SDS45207.1"/>
    <property type="molecule type" value="Genomic_DNA"/>
</dbReference>
<name>A0A1H1SB43_9GAMM</name>
<keyword evidence="2" id="KW-1185">Reference proteome</keyword>
<evidence type="ECO:0000313" key="1">
    <source>
        <dbReference type="EMBL" id="SDS45207.1"/>
    </source>
</evidence>
<dbReference type="PANTHER" id="PTHR38433">
    <property type="match status" value="1"/>
</dbReference>
<protein>
    <submittedName>
        <fullName evidence="1">Uncharacterized conserved protein YjgD, DUF1641 family</fullName>
    </submittedName>
</protein>
<dbReference type="AlphaFoldDB" id="A0A1H1SB43"/>
<dbReference type="STRING" id="487184.SAMN05216421_1550"/>
<gene>
    <name evidence="1" type="ORF">SAMN05216421_1550</name>
</gene>
<dbReference type="Proteomes" id="UP000243207">
    <property type="component" value="Chromosome I"/>
</dbReference>
<dbReference type="RefSeq" id="WP_093392821.1">
    <property type="nucleotide sequence ID" value="NZ_LT629736.1"/>
</dbReference>
<reference evidence="2" key="1">
    <citation type="submission" date="2016-10" db="EMBL/GenBank/DDBJ databases">
        <authorList>
            <person name="Varghese N."/>
            <person name="Submissions S."/>
        </authorList>
    </citation>
    <scope>NUCLEOTIDE SEQUENCE [LARGE SCALE GENOMIC DNA]</scope>
    <source>
        <strain evidence="2">NRRL B-51270</strain>
    </source>
</reference>